<evidence type="ECO:0000256" key="3">
    <source>
        <dbReference type="ARBA" id="ARBA00022801"/>
    </source>
</evidence>
<evidence type="ECO:0000256" key="2">
    <source>
        <dbReference type="ARBA" id="ARBA00022722"/>
    </source>
</evidence>
<dbReference type="GO" id="GO:0008855">
    <property type="term" value="F:exodeoxyribonuclease VII activity"/>
    <property type="evidence" value="ECO:0007669"/>
    <property type="project" value="UniProtKB-UniRule"/>
</dbReference>
<keyword evidence="3 5" id="KW-0378">Hydrolase</keyword>
<accession>A0A2S6IWY6</accession>
<dbReference type="InterPro" id="IPR025824">
    <property type="entry name" value="OB-fold_nuc-bd_dom"/>
</dbReference>
<dbReference type="GO" id="GO:0003676">
    <property type="term" value="F:nucleic acid binding"/>
    <property type="evidence" value="ECO:0007669"/>
    <property type="project" value="InterPro"/>
</dbReference>
<comment type="catalytic activity">
    <reaction evidence="5 6">
        <text>Exonucleolytic cleavage in either 5'- to 3'- or 3'- to 5'-direction to yield nucleoside 5'-phosphates.</text>
        <dbReference type="EC" id="3.1.11.6"/>
    </reaction>
</comment>
<protein>
    <recommendedName>
        <fullName evidence="5">Exodeoxyribonuclease 7 large subunit</fullName>
        <ecNumber evidence="5">3.1.11.6</ecNumber>
    </recommendedName>
    <alternativeName>
        <fullName evidence="5">Exodeoxyribonuclease VII large subunit</fullName>
        <shortName evidence="5">Exonuclease VII large subunit</shortName>
    </alternativeName>
</protein>
<feature type="region of interest" description="Disordered" evidence="7">
    <location>
        <begin position="1"/>
        <end position="24"/>
    </location>
</feature>
<comment type="caution">
    <text evidence="10">The sequence shown here is derived from an EMBL/GenBank/DDBJ whole genome shotgun (WGS) entry which is preliminary data.</text>
</comment>
<evidence type="ECO:0000256" key="1">
    <source>
        <dbReference type="ARBA" id="ARBA00022490"/>
    </source>
</evidence>
<comment type="subunit">
    <text evidence="5">Heterooligomer composed of large and small subunits.</text>
</comment>
<dbReference type="Pfam" id="PF02601">
    <property type="entry name" value="Exonuc_VII_L"/>
    <property type="match status" value="1"/>
</dbReference>
<dbReference type="PANTHER" id="PTHR30008:SF0">
    <property type="entry name" value="EXODEOXYRIBONUCLEASE 7 LARGE SUBUNIT"/>
    <property type="match status" value="1"/>
</dbReference>
<dbReference type="EMBL" id="PTJD01000001">
    <property type="protein sequence ID" value="PPK98872.1"/>
    <property type="molecule type" value="Genomic_DNA"/>
</dbReference>
<dbReference type="AlphaFoldDB" id="A0A2S6IWY6"/>
<keyword evidence="11" id="KW-1185">Reference proteome</keyword>
<evidence type="ECO:0000313" key="11">
    <source>
        <dbReference type="Proteomes" id="UP000239485"/>
    </source>
</evidence>
<dbReference type="NCBIfam" id="TIGR00237">
    <property type="entry name" value="xseA"/>
    <property type="match status" value="1"/>
</dbReference>
<dbReference type="GO" id="GO:0005737">
    <property type="term" value="C:cytoplasm"/>
    <property type="evidence" value="ECO:0007669"/>
    <property type="project" value="UniProtKB-SubCell"/>
</dbReference>
<dbReference type="GO" id="GO:0009318">
    <property type="term" value="C:exodeoxyribonuclease VII complex"/>
    <property type="evidence" value="ECO:0007669"/>
    <property type="project" value="UniProtKB-UniRule"/>
</dbReference>
<dbReference type="InterPro" id="IPR003753">
    <property type="entry name" value="Exonuc_VII_L"/>
</dbReference>
<dbReference type="Proteomes" id="UP000239485">
    <property type="component" value="Unassembled WGS sequence"/>
</dbReference>
<feature type="domain" description="Exonuclease VII large subunit C-terminal" evidence="8">
    <location>
        <begin position="156"/>
        <end position="377"/>
    </location>
</feature>
<evidence type="ECO:0000259" key="9">
    <source>
        <dbReference type="Pfam" id="PF13742"/>
    </source>
</evidence>
<evidence type="ECO:0000256" key="6">
    <source>
        <dbReference type="RuleBase" id="RU004355"/>
    </source>
</evidence>
<dbReference type="OrthoDB" id="9802795at2"/>
<feature type="domain" description="OB-fold nucleic acid binding" evidence="9">
    <location>
        <begin position="40"/>
        <end position="133"/>
    </location>
</feature>
<gene>
    <name evidence="5" type="primary">xseA</name>
    <name evidence="10" type="ORF">CLV92_101573</name>
</gene>
<evidence type="ECO:0000256" key="4">
    <source>
        <dbReference type="ARBA" id="ARBA00022839"/>
    </source>
</evidence>
<comment type="subcellular location">
    <subcellularLocation>
        <location evidence="5 6">Cytoplasm</location>
    </subcellularLocation>
</comment>
<sequence length="428" mass="46207">MTTENGTGPARLDGPARLGPLPDLAADTTAERPWPLRLLLTKIDGYVAKMSPVWVEGQVIAVNSRPSAGTVYVTLRDADVDMSMQVTVWQNVMNSLRENLPDGLREGARVVVRAKPSFYAKRGMLSLQASDIRPVGEGELLAQLERMKRRLEAEGLFSASRKKRLPFLPRVVGLVCGRGSAAEHDVVENARLRWPGVRFDIRAVAVQGVKAVEQVTAALQELDAEGEVDVIVITRGGGSVEDLLAFSNETLVRAVAAARTPVVSAIGHETDSPLLDFVADVRASTPTDAARRVVPDVAEEARQLGQARTRMRTAVAGRLAREESALAAVRSRPALAAPQQMLDARVQELDLARGRMRTAVASRLDRAGDEVRHLRRQVAALSPAATLTRGYAVVQTGAGRVVRAPEDVTPGEMLRLRVAEGELSARAE</sequence>
<dbReference type="RefSeq" id="WP_104431196.1">
    <property type="nucleotide sequence ID" value="NZ_PTJD01000001.1"/>
</dbReference>
<evidence type="ECO:0000256" key="5">
    <source>
        <dbReference type="HAMAP-Rule" id="MF_00378"/>
    </source>
</evidence>
<keyword evidence="1 5" id="KW-0963">Cytoplasm</keyword>
<dbReference type="InterPro" id="IPR020579">
    <property type="entry name" value="Exonuc_VII_lsu_C"/>
</dbReference>
<evidence type="ECO:0000313" key="10">
    <source>
        <dbReference type="EMBL" id="PPK98872.1"/>
    </source>
</evidence>
<evidence type="ECO:0000256" key="7">
    <source>
        <dbReference type="SAM" id="MobiDB-lite"/>
    </source>
</evidence>
<dbReference type="PANTHER" id="PTHR30008">
    <property type="entry name" value="EXODEOXYRIBONUCLEASE 7 LARGE SUBUNIT"/>
    <property type="match status" value="1"/>
</dbReference>
<dbReference type="Pfam" id="PF13742">
    <property type="entry name" value="tRNA_anti_2"/>
    <property type="match status" value="1"/>
</dbReference>
<reference evidence="10 11" key="1">
    <citation type="submission" date="2018-02" db="EMBL/GenBank/DDBJ databases">
        <title>Genomic Encyclopedia of Archaeal and Bacterial Type Strains, Phase II (KMG-II): from individual species to whole genera.</title>
        <authorList>
            <person name="Goeker M."/>
        </authorList>
    </citation>
    <scope>NUCLEOTIDE SEQUENCE [LARGE SCALE GENOMIC DNA]</scope>
    <source>
        <strain evidence="10 11">DSM 22857</strain>
    </source>
</reference>
<dbReference type="CDD" id="cd04489">
    <property type="entry name" value="ExoVII_LU_OBF"/>
    <property type="match status" value="1"/>
</dbReference>
<name>A0A2S6IWY6_9ACTN</name>
<dbReference type="EC" id="3.1.11.6" evidence="5"/>
<comment type="function">
    <text evidence="5">Bidirectionally degrades single-stranded DNA into large acid-insoluble oligonucleotides, which are then degraded further into small acid-soluble oligonucleotides.</text>
</comment>
<keyword evidence="4 5" id="KW-0269">Exonuclease</keyword>
<evidence type="ECO:0000259" key="8">
    <source>
        <dbReference type="Pfam" id="PF02601"/>
    </source>
</evidence>
<keyword evidence="2 5" id="KW-0540">Nuclease</keyword>
<dbReference type="HAMAP" id="MF_00378">
    <property type="entry name" value="Exonuc_7_L"/>
    <property type="match status" value="1"/>
</dbReference>
<organism evidence="10 11">
    <name type="scientific">Kineococcus xinjiangensis</name>
    <dbReference type="NCBI Taxonomy" id="512762"/>
    <lineage>
        <taxon>Bacteria</taxon>
        <taxon>Bacillati</taxon>
        <taxon>Actinomycetota</taxon>
        <taxon>Actinomycetes</taxon>
        <taxon>Kineosporiales</taxon>
        <taxon>Kineosporiaceae</taxon>
        <taxon>Kineococcus</taxon>
    </lineage>
</organism>
<proteinExistence type="inferred from homology"/>
<dbReference type="GO" id="GO:0006308">
    <property type="term" value="P:DNA catabolic process"/>
    <property type="evidence" value="ECO:0007669"/>
    <property type="project" value="UniProtKB-UniRule"/>
</dbReference>
<comment type="similarity">
    <text evidence="5 6">Belongs to the XseA family.</text>
</comment>